<evidence type="ECO:0000313" key="14">
    <source>
        <dbReference type="EMBL" id="SMC45827.1"/>
    </source>
</evidence>
<dbReference type="EMBL" id="FWXK01000007">
    <property type="protein sequence ID" value="SMC45827.1"/>
    <property type="molecule type" value="Genomic_DNA"/>
</dbReference>
<dbReference type="GO" id="GO:0005737">
    <property type="term" value="C:cytoplasm"/>
    <property type="evidence" value="ECO:0007669"/>
    <property type="project" value="UniProtKB-SubCell"/>
</dbReference>
<dbReference type="SMART" id="SM00382">
    <property type="entry name" value="AAA"/>
    <property type="match status" value="1"/>
</dbReference>
<feature type="binding site" evidence="8">
    <location>
        <position position="157"/>
    </location>
    <ligand>
        <name>ATP</name>
        <dbReference type="ChEBI" id="CHEBI:30616"/>
    </ligand>
</feature>
<dbReference type="STRING" id="371602.SAMN04487984_1249"/>
<proteinExistence type="inferred from homology"/>
<dbReference type="Pfam" id="PF08299">
    <property type="entry name" value="Bac_DnaA_C"/>
    <property type="match status" value="1"/>
</dbReference>
<protein>
    <recommendedName>
        <fullName evidence="8 9">Chromosomal replication initiator protein DnaA</fullName>
    </recommendedName>
</protein>
<dbReference type="SUPFAM" id="SSF52540">
    <property type="entry name" value="P-loop containing nucleoside triphosphate hydrolases"/>
    <property type="match status" value="1"/>
</dbReference>
<keyword evidence="15" id="KW-1185">Reference proteome</keyword>
<keyword evidence="4 8" id="KW-0547">Nucleotide-binding</keyword>
<dbReference type="GO" id="GO:0006275">
    <property type="term" value="P:regulation of DNA replication"/>
    <property type="evidence" value="ECO:0007669"/>
    <property type="project" value="UniProtKB-UniRule"/>
</dbReference>
<dbReference type="GO" id="GO:0006270">
    <property type="term" value="P:DNA replication initiation"/>
    <property type="evidence" value="ECO:0007669"/>
    <property type="project" value="UniProtKB-UniRule"/>
</dbReference>
<keyword evidence="7 8" id="KW-0238">DNA-binding</keyword>
<feature type="binding site" evidence="8">
    <location>
        <position position="156"/>
    </location>
    <ligand>
        <name>ATP</name>
        <dbReference type="ChEBI" id="CHEBI:30616"/>
    </ligand>
</feature>
<evidence type="ECO:0000256" key="1">
    <source>
        <dbReference type="ARBA" id="ARBA00006583"/>
    </source>
</evidence>
<dbReference type="Gene3D" id="1.10.8.60">
    <property type="match status" value="1"/>
</dbReference>
<keyword evidence="3 8" id="KW-0235">DNA replication</keyword>
<comment type="subunit">
    <text evidence="8">Oligomerizes as a right-handed, spiral filament on DNA at oriC.</text>
</comment>
<dbReference type="Pfam" id="PF11638">
    <property type="entry name" value="DnaA_N"/>
    <property type="match status" value="1"/>
</dbReference>
<dbReference type="Gene3D" id="3.30.300.180">
    <property type="match status" value="1"/>
</dbReference>
<name>A0A1W1ZBR6_9LACT</name>
<dbReference type="InterPro" id="IPR018312">
    <property type="entry name" value="Chromosome_initiator_DnaA_CS"/>
</dbReference>
<dbReference type="InterPro" id="IPR024633">
    <property type="entry name" value="DnaA_N_dom"/>
</dbReference>
<dbReference type="CDD" id="cd06571">
    <property type="entry name" value="Bac_DnaA_C"/>
    <property type="match status" value="1"/>
</dbReference>
<reference evidence="15" key="1">
    <citation type="submission" date="2017-04" db="EMBL/GenBank/DDBJ databases">
        <authorList>
            <person name="Varghese N."/>
            <person name="Submissions S."/>
        </authorList>
    </citation>
    <scope>NUCLEOTIDE SEQUENCE [LARGE SCALE GENOMIC DNA]</scope>
    <source>
        <strain evidence="15">DSM 21500</strain>
    </source>
</reference>
<dbReference type="PRINTS" id="PR00051">
    <property type="entry name" value="DNAA"/>
</dbReference>
<dbReference type="InterPro" id="IPR010921">
    <property type="entry name" value="Trp_repressor/repl_initiator"/>
</dbReference>
<dbReference type="FunFam" id="3.40.50.300:FF:000668">
    <property type="entry name" value="Chromosomal replication initiator protein DnaA"/>
    <property type="match status" value="1"/>
</dbReference>
<dbReference type="Pfam" id="PF00308">
    <property type="entry name" value="Bac_DnaA"/>
    <property type="match status" value="1"/>
</dbReference>
<dbReference type="InterPro" id="IPR003593">
    <property type="entry name" value="AAA+_ATPase"/>
</dbReference>
<dbReference type="Gene3D" id="1.10.1750.10">
    <property type="match status" value="1"/>
</dbReference>
<comment type="domain">
    <text evidence="8">Domain I is involved in oligomerization and binding regulators, domain II is flexibile and of varying length in different bacteria, domain III forms the AAA+ region, while domain IV binds dsDNA.</text>
</comment>
<dbReference type="RefSeq" id="WP_084099363.1">
    <property type="nucleotide sequence ID" value="NZ_FWXK01000007.1"/>
</dbReference>
<evidence type="ECO:0000256" key="4">
    <source>
        <dbReference type="ARBA" id="ARBA00022741"/>
    </source>
</evidence>
<evidence type="ECO:0000259" key="13">
    <source>
        <dbReference type="SMART" id="SM00760"/>
    </source>
</evidence>
<keyword evidence="5 8" id="KW-0067">ATP-binding</keyword>
<dbReference type="HAMAP" id="MF_00377">
    <property type="entry name" value="DnaA_bact"/>
    <property type="match status" value="1"/>
</dbReference>
<feature type="binding site" evidence="8">
    <location>
        <position position="158"/>
    </location>
    <ligand>
        <name>ATP</name>
        <dbReference type="ChEBI" id="CHEBI:30616"/>
    </ligand>
</feature>
<dbReference type="CDD" id="cd00009">
    <property type="entry name" value="AAA"/>
    <property type="match status" value="1"/>
</dbReference>
<dbReference type="InterPro" id="IPR038454">
    <property type="entry name" value="DnaA_N_sf"/>
</dbReference>
<organism evidence="14 15">
    <name type="scientific">Aerococcus suis</name>
    <dbReference type="NCBI Taxonomy" id="371602"/>
    <lineage>
        <taxon>Bacteria</taxon>
        <taxon>Bacillati</taxon>
        <taxon>Bacillota</taxon>
        <taxon>Bacilli</taxon>
        <taxon>Lactobacillales</taxon>
        <taxon>Aerococcaceae</taxon>
        <taxon>Aerococcus</taxon>
    </lineage>
</organism>
<feature type="domain" description="Chromosomal replication initiator DnaA C-terminal" evidence="13">
    <location>
        <begin position="356"/>
        <end position="425"/>
    </location>
</feature>
<keyword evidence="6 8" id="KW-0446">Lipid-binding</keyword>
<dbReference type="AlphaFoldDB" id="A0A1W1ZBR6"/>
<comment type="similarity">
    <text evidence="1 8 11">Belongs to the DnaA family.</text>
</comment>
<dbReference type="InterPro" id="IPR013159">
    <property type="entry name" value="DnaA_C"/>
</dbReference>
<dbReference type="GO" id="GO:0005524">
    <property type="term" value="F:ATP binding"/>
    <property type="evidence" value="ECO:0007669"/>
    <property type="project" value="UniProtKB-UniRule"/>
</dbReference>
<dbReference type="GO" id="GO:0003688">
    <property type="term" value="F:DNA replication origin binding"/>
    <property type="evidence" value="ECO:0007669"/>
    <property type="project" value="UniProtKB-UniRule"/>
</dbReference>
<comment type="subcellular location">
    <subcellularLocation>
        <location evidence="8">Cytoplasm</location>
    </subcellularLocation>
</comment>
<dbReference type="InterPro" id="IPR020591">
    <property type="entry name" value="Chromosome_initiator_DnaA-like"/>
</dbReference>
<dbReference type="InterPro" id="IPR013317">
    <property type="entry name" value="DnaA_dom"/>
</dbReference>
<dbReference type="PANTHER" id="PTHR30050">
    <property type="entry name" value="CHROMOSOMAL REPLICATION INITIATOR PROTEIN DNAA"/>
    <property type="match status" value="1"/>
</dbReference>
<dbReference type="NCBIfam" id="TIGR00362">
    <property type="entry name" value="DnaA"/>
    <property type="match status" value="1"/>
</dbReference>
<evidence type="ECO:0000259" key="12">
    <source>
        <dbReference type="SMART" id="SM00382"/>
    </source>
</evidence>
<feature type="region of interest" description="Domain I, interacts with DnaA modulators" evidence="8">
    <location>
        <begin position="1"/>
        <end position="82"/>
    </location>
</feature>
<dbReference type="GO" id="GO:0005886">
    <property type="term" value="C:plasma membrane"/>
    <property type="evidence" value="ECO:0007669"/>
    <property type="project" value="TreeGrafter"/>
</dbReference>
<dbReference type="InterPro" id="IPR027417">
    <property type="entry name" value="P-loop_NTPase"/>
</dbReference>
<dbReference type="SUPFAM" id="SSF48295">
    <property type="entry name" value="TrpR-like"/>
    <property type="match status" value="1"/>
</dbReference>
<evidence type="ECO:0000256" key="6">
    <source>
        <dbReference type="ARBA" id="ARBA00023121"/>
    </source>
</evidence>
<dbReference type="Gene3D" id="3.40.50.300">
    <property type="entry name" value="P-loop containing nucleotide triphosphate hydrolases"/>
    <property type="match status" value="1"/>
</dbReference>
<dbReference type="PANTHER" id="PTHR30050:SF2">
    <property type="entry name" value="CHROMOSOMAL REPLICATION INITIATOR PROTEIN DNAA"/>
    <property type="match status" value="1"/>
</dbReference>
<evidence type="ECO:0000313" key="15">
    <source>
        <dbReference type="Proteomes" id="UP000243884"/>
    </source>
</evidence>
<evidence type="ECO:0000256" key="11">
    <source>
        <dbReference type="RuleBase" id="RU004227"/>
    </source>
</evidence>
<comment type="function">
    <text evidence="8 10">Plays an essential role in the initiation and regulation of chromosomal replication. ATP-DnaA binds to the origin of replication (oriC) to initiate formation of the DNA replication initiation complex once per cell cycle. Binds the DnaA box (a 9 base pair repeat at the origin) and separates the double-stranded (ds)DNA. Forms a right-handed helical filament on oriC DNA; dsDNA binds to the exterior of the filament while single-stranded (ss)DNA is stabiized in the filament's interior. The ATP-DnaA-oriC complex binds and stabilizes one strand of the AT-rich DNA unwinding element (DUE), permitting loading of DNA polymerase. After initiation quickly degrades to an ADP-DnaA complex that is not apt for DNA replication. Binds acidic phospholipids.</text>
</comment>
<feature type="region of interest" description="Domain IV, binds dsDNA" evidence="8">
    <location>
        <begin position="328"/>
        <end position="450"/>
    </location>
</feature>
<sequence length="450" mass="51057">MKEMEQLWAYVKQHFEKELSKGSFETWILALTPTDFDGKNLHINAPSELHKKHIENYYLITIKQVIFEYLNREVNVYIHLENSNNHIQMGNGGNSSNSNTEVIHNPSKDQLNPKYTFDNFIVGEGNKMAHAAALAVAEGPGRDYNPLFFFGGVGLGKTHLMQAIGHEVLRINPEARVKYVTSETFTNDFINAIRTNTTDQFHKDYRTVDMLLVDDIQFIGGNKQSTQEEFFHTFNALYNNNKHIVLTSDRDASQIPELEDRLVSRFKQGLSTDITPPNLETRIAILRNKATVNGLDIPDDTLSYIAGQIDSNIRELEGALTSVQAYAVMNQEDLTPNIAAKALRSYQSNQPKTAPSIPFIQQTVAQYFNLEVADLKGKKRVRTIVVPRQIAMYLAREITESSLPKIGQEFGGKDHTTVLHAYEKMAEEVQKNSDIRRDIDSIKKLLENSH</sequence>
<feature type="domain" description="AAA+ ATPase" evidence="12">
    <location>
        <begin position="143"/>
        <end position="275"/>
    </location>
</feature>
<dbReference type="OrthoDB" id="9807019at2"/>
<accession>A0A1W1ZBR6</accession>
<dbReference type="PROSITE" id="PS01008">
    <property type="entry name" value="DNAA"/>
    <property type="match status" value="1"/>
</dbReference>
<dbReference type="Proteomes" id="UP000243884">
    <property type="component" value="Unassembled WGS sequence"/>
</dbReference>
<evidence type="ECO:0000256" key="3">
    <source>
        <dbReference type="ARBA" id="ARBA00022705"/>
    </source>
</evidence>
<evidence type="ECO:0000256" key="2">
    <source>
        <dbReference type="ARBA" id="ARBA00022490"/>
    </source>
</evidence>
<gene>
    <name evidence="8" type="primary">dnaA</name>
    <name evidence="14" type="ORF">SAMN04487984_1249</name>
</gene>
<evidence type="ECO:0000256" key="7">
    <source>
        <dbReference type="ARBA" id="ARBA00023125"/>
    </source>
</evidence>
<comment type="caution">
    <text evidence="8">Lacks conserved residue(s) required for the propagation of feature annotation.</text>
</comment>
<evidence type="ECO:0000256" key="10">
    <source>
        <dbReference type="RuleBase" id="RU000577"/>
    </source>
</evidence>
<evidence type="ECO:0000256" key="8">
    <source>
        <dbReference type="HAMAP-Rule" id="MF_00377"/>
    </source>
</evidence>
<dbReference type="InterPro" id="IPR001957">
    <property type="entry name" value="Chromosome_initiator_DnaA"/>
</dbReference>
<keyword evidence="2 8" id="KW-0963">Cytoplasm</keyword>
<evidence type="ECO:0000256" key="9">
    <source>
        <dbReference type="NCBIfam" id="TIGR00362"/>
    </source>
</evidence>
<evidence type="ECO:0000256" key="5">
    <source>
        <dbReference type="ARBA" id="ARBA00022840"/>
    </source>
</evidence>
<dbReference type="GO" id="GO:0008289">
    <property type="term" value="F:lipid binding"/>
    <property type="evidence" value="ECO:0007669"/>
    <property type="project" value="UniProtKB-KW"/>
</dbReference>
<feature type="binding site" evidence="8">
    <location>
        <position position="154"/>
    </location>
    <ligand>
        <name>ATP</name>
        <dbReference type="ChEBI" id="CHEBI:30616"/>
    </ligand>
</feature>
<dbReference type="SMART" id="SM00760">
    <property type="entry name" value="Bac_DnaA_C"/>
    <property type="match status" value="1"/>
</dbReference>